<keyword evidence="6 8" id="KW-1133">Transmembrane helix</keyword>
<keyword evidence="11" id="KW-1185">Reference proteome</keyword>
<evidence type="ECO:0000313" key="11">
    <source>
        <dbReference type="Proteomes" id="UP000612362"/>
    </source>
</evidence>
<evidence type="ECO:0000256" key="8">
    <source>
        <dbReference type="SAM" id="Phobius"/>
    </source>
</evidence>
<keyword evidence="5 8" id="KW-0812">Transmembrane</keyword>
<feature type="transmembrane region" description="Helical" evidence="8">
    <location>
        <begin position="112"/>
        <end position="134"/>
    </location>
</feature>
<dbReference type="InterPro" id="IPR004638">
    <property type="entry name" value="EmrB-like"/>
</dbReference>
<dbReference type="SUPFAM" id="SSF103473">
    <property type="entry name" value="MFS general substrate transporter"/>
    <property type="match status" value="1"/>
</dbReference>
<dbReference type="Proteomes" id="UP000612362">
    <property type="component" value="Unassembled WGS sequence"/>
</dbReference>
<comment type="caution">
    <text evidence="10">The sequence shown here is derived from an EMBL/GenBank/DDBJ whole genome shotgun (WGS) entry which is preliminary data.</text>
</comment>
<feature type="transmembrane region" description="Helical" evidence="8">
    <location>
        <begin position="57"/>
        <end position="75"/>
    </location>
</feature>
<feature type="transmembrane region" description="Helical" evidence="8">
    <location>
        <begin position="20"/>
        <end position="45"/>
    </location>
</feature>
<dbReference type="PANTHER" id="PTHR42718:SF9">
    <property type="entry name" value="MAJOR FACILITATOR SUPERFAMILY MULTIDRUG TRANSPORTER MFSC"/>
    <property type="match status" value="1"/>
</dbReference>
<evidence type="ECO:0000256" key="4">
    <source>
        <dbReference type="ARBA" id="ARBA00022475"/>
    </source>
</evidence>
<feature type="transmembrane region" description="Helical" evidence="8">
    <location>
        <begin position="434"/>
        <end position="458"/>
    </location>
</feature>
<dbReference type="RefSeq" id="WP_220191632.1">
    <property type="nucleotide sequence ID" value="NZ_BNJF01000001.1"/>
</dbReference>
<feature type="transmembrane region" description="Helical" evidence="8">
    <location>
        <begin position="146"/>
        <end position="166"/>
    </location>
</feature>
<protein>
    <submittedName>
        <fullName evidence="10">MFS transporter</fullName>
    </submittedName>
</protein>
<keyword evidence="4" id="KW-1003">Cell membrane</keyword>
<reference evidence="10" key="1">
    <citation type="submission" date="2020-10" db="EMBL/GenBank/DDBJ databases">
        <title>Taxonomic study of unclassified bacteria belonging to the class Ktedonobacteria.</title>
        <authorList>
            <person name="Yabe S."/>
            <person name="Wang C.M."/>
            <person name="Zheng Y."/>
            <person name="Sakai Y."/>
            <person name="Cavaletti L."/>
            <person name="Monciardini P."/>
            <person name="Donadio S."/>
        </authorList>
    </citation>
    <scope>NUCLEOTIDE SEQUENCE</scope>
    <source>
        <strain evidence="10">SOSP1-1</strain>
    </source>
</reference>
<dbReference type="InterPro" id="IPR020846">
    <property type="entry name" value="MFS_dom"/>
</dbReference>
<feature type="transmembrane region" description="Helical" evidence="8">
    <location>
        <begin position="277"/>
        <end position="300"/>
    </location>
</feature>
<feature type="transmembrane region" description="Helical" evidence="8">
    <location>
        <begin position="172"/>
        <end position="190"/>
    </location>
</feature>
<name>A0A8J3HWB2_9CHLR</name>
<feature type="domain" description="Major facilitator superfamily (MFS) profile" evidence="9">
    <location>
        <begin position="21"/>
        <end position="459"/>
    </location>
</feature>
<evidence type="ECO:0000256" key="2">
    <source>
        <dbReference type="ARBA" id="ARBA00008537"/>
    </source>
</evidence>
<dbReference type="PRINTS" id="PR01036">
    <property type="entry name" value="TCRTETB"/>
</dbReference>
<evidence type="ECO:0000256" key="5">
    <source>
        <dbReference type="ARBA" id="ARBA00022692"/>
    </source>
</evidence>
<accession>A0A8J3HWB2</accession>
<dbReference type="Pfam" id="PF07690">
    <property type="entry name" value="MFS_1"/>
    <property type="match status" value="1"/>
</dbReference>
<dbReference type="InterPro" id="IPR011701">
    <property type="entry name" value="MFS"/>
</dbReference>
<dbReference type="InterPro" id="IPR036259">
    <property type="entry name" value="MFS_trans_sf"/>
</dbReference>
<feature type="transmembrane region" description="Helical" evidence="8">
    <location>
        <begin position="365"/>
        <end position="391"/>
    </location>
</feature>
<evidence type="ECO:0000256" key="7">
    <source>
        <dbReference type="ARBA" id="ARBA00023136"/>
    </source>
</evidence>
<dbReference type="CDD" id="cd17321">
    <property type="entry name" value="MFS_MMR_MDR_like"/>
    <property type="match status" value="1"/>
</dbReference>
<keyword evidence="7 8" id="KW-0472">Membrane</keyword>
<feature type="transmembrane region" description="Helical" evidence="8">
    <location>
        <begin position="239"/>
        <end position="256"/>
    </location>
</feature>
<dbReference type="Gene3D" id="1.20.1720.10">
    <property type="entry name" value="Multidrug resistance protein D"/>
    <property type="match status" value="1"/>
</dbReference>
<gene>
    <name evidence="10" type="ORF">KSX_02010</name>
</gene>
<keyword evidence="3" id="KW-0813">Transport</keyword>
<dbReference type="GO" id="GO:0005886">
    <property type="term" value="C:plasma membrane"/>
    <property type="evidence" value="ECO:0007669"/>
    <property type="project" value="UniProtKB-SubCell"/>
</dbReference>
<proteinExistence type="inferred from homology"/>
<dbReference type="GO" id="GO:0022857">
    <property type="term" value="F:transmembrane transporter activity"/>
    <property type="evidence" value="ECO:0007669"/>
    <property type="project" value="InterPro"/>
</dbReference>
<feature type="transmembrane region" description="Helical" evidence="8">
    <location>
        <begin position="87"/>
        <end position="106"/>
    </location>
</feature>
<feature type="transmembrane region" description="Helical" evidence="8">
    <location>
        <begin position="306"/>
        <end position="328"/>
    </location>
</feature>
<feature type="transmembrane region" description="Helical" evidence="8">
    <location>
        <begin position="340"/>
        <end position="359"/>
    </location>
</feature>
<evidence type="ECO:0000313" key="10">
    <source>
        <dbReference type="EMBL" id="GHO42038.1"/>
    </source>
</evidence>
<dbReference type="EMBL" id="BNJF01000001">
    <property type="protein sequence ID" value="GHO42038.1"/>
    <property type="molecule type" value="Genomic_DNA"/>
</dbReference>
<dbReference type="Gene3D" id="1.20.1250.20">
    <property type="entry name" value="MFS general substrate transporter like domains"/>
    <property type="match status" value="1"/>
</dbReference>
<evidence type="ECO:0000256" key="6">
    <source>
        <dbReference type="ARBA" id="ARBA00022989"/>
    </source>
</evidence>
<dbReference type="NCBIfam" id="TIGR00711">
    <property type="entry name" value="efflux_EmrB"/>
    <property type="match status" value="1"/>
</dbReference>
<dbReference type="PANTHER" id="PTHR42718">
    <property type="entry name" value="MAJOR FACILITATOR SUPERFAMILY MULTIDRUG TRANSPORTER MFSC"/>
    <property type="match status" value="1"/>
</dbReference>
<evidence type="ECO:0000259" key="9">
    <source>
        <dbReference type="PROSITE" id="PS50850"/>
    </source>
</evidence>
<evidence type="ECO:0000256" key="3">
    <source>
        <dbReference type="ARBA" id="ARBA00022448"/>
    </source>
</evidence>
<evidence type="ECO:0000256" key="1">
    <source>
        <dbReference type="ARBA" id="ARBA00004651"/>
    </source>
</evidence>
<comment type="similarity">
    <text evidence="2">Belongs to the major facilitator superfamily. EmrB family.</text>
</comment>
<sequence>MRKEQQITSTQEEHGTLQALGLTAICFGFFMVILDTSVVNVALPALQQDLHGSLEGLQWVVNGYTLIFASLLLSAGTLGDQLGQKRAFLIGYVLFTGASLLCSLAPSLPLLIAARIIQGVGPALLVPSSLALITHGIQNPGKRARAIGIWAGSSGIGLAGGPVIGGLLVDTLGWRSIFLLNVPCGLLALALTRRFVSETPQRTTQKRDQWGQGCMIVALATLTYALIEGRSQGWTSPQIIGLLLLCIGAFGGFLFIEARHDTPLLPLHFFSSRDIRVPLLVGCILNFGLYGLLFVLSLFFQDISHYPAALAGVALLPITCATGGMAVISGRITARLDTRWPLIGGLTAGCLGTLLLLLGETGKTLLILMVGEIIVGLGCGMVVPAMTTILLNAVPKNQVGVASGLLNASRQLGGVLGVAIIGSILGSVNEGSAFLTGMPVALLLVALLFLLGSVLTTIA</sequence>
<dbReference type="PROSITE" id="PS50850">
    <property type="entry name" value="MFS"/>
    <property type="match status" value="1"/>
</dbReference>
<feature type="transmembrane region" description="Helical" evidence="8">
    <location>
        <begin position="210"/>
        <end position="227"/>
    </location>
</feature>
<dbReference type="AlphaFoldDB" id="A0A8J3HWB2"/>
<feature type="transmembrane region" description="Helical" evidence="8">
    <location>
        <begin position="412"/>
        <end position="428"/>
    </location>
</feature>
<organism evidence="10 11">
    <name type="scientific">Ktedonospora formicarum</name>
    <dbReference type="NCBI Taxonomy" id="2778364"/>
    <lineage>
        <taxon>Bacteria</taxon>
        <taxon>Bacillati</taxon>
        <taxon>Chloroflexota</taxon>
        <taxon>Ktedonobacteria</taxon>
        <taxon>Ktedonobacterales</taxon>
        <taxon>Ktedonobacteraceae</taxon>
        <taxon>Ktedonospora</taxon>
    </lineage>
</organism>
<comment type="subcellular location">
    <subcellularLocation>
        <location evidence="1">Cell membrane</location>
        <topology evidence="1">Multi-pass membrane protein</topology>
    </subcellularLocation>
</comment>